<evidence type="ECO:0000256" key="6">
    <source>
        <dbReference type="ARBA" id="ARBA00023186"/>
    </source>
</evidence>
<dbReference type="PANTHER" id="PTHR47861">
    <property type="entry name" value="FKBP-TYPE PEPTIDYL-PROLYL CIS-TRANS ISOMERASE SLYD"/>
    <property type="match status" value="1"/>
</dbReference>
<evidence type="ECO:0000256" key="8">
    <source>
        <dbReference type="ARBA" id="ARBA00037071"/>
    </source>
</evidence>
<evidence type="ECO:0000256" key="4">
    <source>
        <dbReference type="ARBA" id="ARBA00022490"/>
    </source>
</evidence>
<keyword evidence="7 9" id="KW-0413">Isomerase</keyword>
<evidence type="ECO:0000313" key="13">
    <source>
        <dbReference type="Proteomes" id="UP000366872"/>
    </source>
</evidence>
<dbReference type="EMBL" id="CAAHFG010000001">
    <property type="protein sequence ID" value="VGO13354.1"/>
    <property type="molecule type" value="Genomic_DNA"/>
</dbReference>
<evidence type="ECO:0000259" key="11">
    <source>
        <dbReference type="PROSITE" id="PS50059"/>
    </source>
</evidence>
<dbReference type="InterPro" id="IPR001179">
    <property type="entry name" value="PPIase_FKBP_dom"/>
</dbReference>
<evidence type="ECO:0000256" key="7">
    <source>
        <dbReference type="ARBA" id="ARBA00023235"/>
    </source>
</evidence>
<dbReference type="Gene3D" id="3.10.50.40">
    <property type="match status" value="1"/>
</dbReference>
<evidence type="ECO:0000256" key="2">
    <source>
        <dbReference type="ARBA" id="ARBA00004496"/>
    </source>
</evidence>
<dbReference type="Pfam" id="PF00254">
    <property type="entry name" value="FKBP_C"/>
    <property type="match status" value="1"/>
</dbReference>
<dbReference type="EC" id="5.2.1.8" evidence="10"/>
<comment type="catalytic activity">
    <reaction evidence="1 9 10">
        <text>[protein]-peptidylproline (omega=180) = [protein]-peptidylproline (omega=0)</text>
        <dbReference type="Rhea" id="RHEA:16237"/>
        <dbReference type="Rhea" id="RHEA-COMP:10747"/>
        <dbReference type="Rhea" id="RHEA-COMP:10748"/>
        <dbReference type="ChEBI" id="CHEBI:83833"/>
        <dbReference type="ChEBI" id="CHEBI:83834"/>
        <dbReference type="EC" id="5.2.1.8"/>
    </reaction>
</comment>
<comment type="similarity">
    <text evidence="3 10">Belongs to the FKBP-type PPIase family.</text>
</comment>
<organism evidence="12 13">
    <name type="scientific">Pontiella desulfatans</name>
    <dbReference type="NCBI Taxonomy" id="2750659"/>
    <lineage>
        <taxon>Bacteria</taxon>
        <taxon>Pseudomonadati</taxon>
        <taxon>Kiritimatiellota</taxon>
        <taxon>Kiritimatiellia</taxon>
        <taxon>Kiritimatiellales</taxon>
        <taxon>Pontiellaceae</taxon>
        <taxon>Pontiella</taxon>
    </lineage>
</organism>
<dbReference type="SUPFAM" id="SSF54534">
    <property type="entry name" value="FKBP-like"/>
    <property type="match status" value="1"/>
</dbReference>
<dbReference type="GO" id="GO:0042026">
    <property type="term" value="P:protein refolding"/>
    <property type="evidence" value="ECO:0007669"/>
    <property type="project" value="UniProtKB-ARBA"/>
</dbReference>
<feature type="domain" description="PPIase FKBP-type" evidence="11">
    <location>
        <begin position="5"/>
        <end position="86"/>
    </location>
</feature>
<dbReference type="InterPro" id="IPR046357">
    <property type="entry name" value="PPIase_dom_sf"/>
</dbReference>
<evidence type="ECO:0000256" key="5">
    <source>
        <dbReference type="ARBA" id="ARBA00023110"/>
    </source>
</evidence>
<proteinExistence type="inferred from homology"/>
<keyword evidence="4" id="KW-0963">Cytoplasm</keyword>
<dbReference type="PROSITE" id="PS50059">
    <property type="entry name" value="FKBP_PPIASE"/>
    <property type="match status" value="1"/>
</dbReference>
<keyword evidence="6" id="KW-0143">Chaperone</keyword>
<dbReference type="GO" id="GO:0003755">
    <property type="term" value="F:peptidyl-prolyl cis-trans isomerase activity"/>
    <property type="evidence" value="ECO:0007669"/>
    <property type="project" value="UniProtKB-UniRule"/>
</dbReference>
<dbReference type="GO" id="GO:0005737">
    <property type="term" value="C:cytoplasm"/>
    <property type="evidence" value="ECO:0007669"/>
    <property type="project" value="UniProtKB-SubCell"/>
</dbReference>
<name>A0A6C2U122_PONDE</name>
<protein>
    <recommendedName>
        <fullName evidence="10">Peptidyl-prolyl cis-trans isomerase</fullName>
        <ecNumber evidence="10">5.2.1.8</ecNumber>
    </recommendedName>
</protein>
<evidence type="ECO:0000256" key="9">
    <source>
        <dbReference type="PROSITE-ProRule" id="PRU00277"/>
    </source>
</evidence>
<comment type="subcellular location">
    <subcellularLocation>
        <location evidence="2">Cytoplasm</location>
    </subcellularLocation>
</comment>
<keyword evidence="13" id="KW-1185">Reference proteome</keyword>
<evidence type="ECO:0000256" key="1">
    <source>
        <dbReference type="ARBA" id="ARBA00000971"/>
    </source>
</evidence>
<evidence type="ECO:0000256" key="10">
    <source>
        <dbReference type="RuleBase" id="RU003915"/>
    </source>
</evidence>
<reference evidence="12 13" key="1">
    <citation type="submission" date="2019-04" db="EMBL/GenBank/DDBJ databases">
        <authorList>
            <person name="Van Vliet M D."/>
        </authorList>
    </citation>
    <scope>NUCLEOTIDE SEQUENCE [LARGE SCALE GENOMIC DNA]</scope>
    <source>
        <strain evidence="12 13">F1</strain>
    </source>
</reference>
<dbReference type="PANTHER" id="PTHR47861:SF3">
    <property type="entry name" value="FKBP-TYPE PEPTIDYL-PROLYL CIS-TRANS ISOMERASE SLYD"/>
    <property type="match status" value="1"/>
</dbReference>
<sequence>MIENGKKVTIHYTGTLDDGSQFDSSAGRDPLEFEMGAGMVIPGFEKGVADMEVGDKKTINIPAAEAYGEKRDEMVMEFDRSQLPEDLEPEVGMGLQMQGPQGQPVPVQITEVAEATITIDANHPLAGQNLNFELELVSVN</sequence>
<dbReference type="AlphaFoldDB" id="A0A6C2U122"/>
<dbReference type="Proteomes" id="UP000366872">
    <property type="component" value="Unassembled WGS sequence"/>
</dbReference>
<comment type="function">
    <text evidence="8">Also involved in hydrogenase metallocenter assembly, probably by participating in the nickel insertion step. This function in hydrogenase biosynthesis requires chaperone activity and the presence of the metal-binding domain, but not PPIase activity.</text>
</comment>
<evidence type="ECO:0000313" key="12">
    <source>
        <dbReference type="EMBL" id="VGO13354.1"/>
    </source>
</evidence>
<keyword evidence="5 9" id="KW-0697">Rotamase</keyword>
<accession>A0A6C2U122</accession>
<dbReference type="RefSeq" id="WP_136078930.1">
    <property type="nucleotide sequence ID" value="NZ_CAAHFG010000001.1"/>
</dbReference>
<evidence type="ECO:0000256" key="3">
    <source>
        <dbReference type="ARBA" id="ARBA00006577"/>
    </source>
</evidence>
<gene>
    <name evidence="12" type="primary">slyD</name>
    <name evidence="12" type="ORF">PDESU_01910</name>
</gene>